<dbReference type="SUPFAM" id="SSF48576">
    <property type="entry name" value="Terpenoid synthases"/>
    <property type="match status" value="1"/>
</dbReference>
<sequence>MATNSQELDVPRTPVGTVARDAVNKFLERMSLTVPERLPRNADLESRVKAVAQTWPFGDRIRDHIITGTVLAQTSYSHLNIEAQAMVALYTSLMTYIDDPGVFHATGARDFPQMMCNGAFHCDQGPLGQLASTLTDMGRHFPSFGTNMILSGTMRWFCGEMVCNTAEPSFLIPQSKAFVDYCRYMSGASEAFAAFIWDKANFLDESSYIHVFPDVRIYLDHGNDILSFYKEELERDTSSYIYARSRIMNKTPCETLFELIDEVVAAVERIREHLGECPMRDAWNVFETGYTLFHIGSPRYRLKEVIFTEYMMDTTTY</sequence>
<proteinExistence type="inferred from homology"/>
<comment type="similarity">
    <text evidence="1">Belongs to the trichodiene synthase family.</text>
</comment>
<evidence type="ECO:0000313" key="3">
    <source>
        <dbReference type="EMBL" id="KZT73389.1"/>
    </source>
</evidence>
<reference evidence="3 4" key="1">
    <citation type="journal article" date="2016" name="Mol. Biol. Evol.">
        <title>Comparative Genomics of Early-Diverging Mushroom-Forming Fungi Provides Insights into the Origins of Lignocellulose Decay Capabilities.</title>
        <authorList>
            <person name="Nagy L.G."/>
            <person name="Riley R."/>
            <person name="Tritt A."/>
            <person name="Adam C."/>
            <person name="Daum C."/>
            <person name="Floudas D."/>
            <person name="Sun H."/>
            <person name="Yadav J.S."/>
            <person name="Pangilinan J."/>
            <person name="Larsson K.H."/>
            <person name="Matsuura K."/>
            <person name="Barry K."/>
            <person name="Labutti K."/>
            <person name="Kuo R."/>
            <person name="Ohm R.A."/>
            <person name="Bhattacharya S.S."/>
            <person name="Shirouzu T."/>
            <person name="Yoshinaga Y."/>
            <person name="Martin F.M."/>
            <person name="Grigoriev I.V."/>
            <person name="Hibbett D.S."/>
        </authorList>
    </citation>
    <scope>NUCLEOTIDE SEQUENCE [LARGE SCALE GENOMIC DNA]</scope>
    <source>
        <strain evidence="3 4">L-15889</strain>
    </source>
</reference>
<dbReference type="Pfam" id="PF06330">
    <property type="entry name" value="TRI5"/>
    <property type="match status" value="1"/>
</dbReference>
<organism evidence="3 4">
    <name type="scientific">Daedalea quercina L-15889</name>
    <dbReference type="NCBI Taxonomy" id="1314783"/>
    <lineage>
        <taxon>Eukaryota</taxon>
        <taxon>Fungi</taxon>
        <taxon>Dikarya</taxon>
        <taxon>Basidiomycota</taxon>
        <taxon>Agaricomycotina</taxon>
        <taxon>Agaricomycetes</taxon>
        <taxon>Polyporales</taxon>
        <taxon>Fomitopsis</taxon>
    </lineage>
</organism>
<dbReference type="InterPro" id="IPR024652">
    <property type="entry name" value="Trichodiene_synth"/>
</dbReference>
<dbReference type="OrthoDB" id="2998174at2759"/>
<keyword evidence="4" id="KW-1185">Reference proteome</keyword>
<evidence type="ECO:0000313" key="4">
    <source>
        <dbReference type="Proteomes" id="UP000076727"/>
    </source>
</evidence>
<gene>
    <name evidence="3" type="ORF">DAEQUDRAFT_721987</name>
</gene>
<accession>A0A165TG65</accession>
<dbReference type="SFLD" id="SFLDG01021">
    <property type="entry name" value="Trichodiene_Synthase_Like"/>
    <property type="match status" value="1"/>
</dbReference>
<dbReference type="InterPro" id="IPR008949">
    <property type="entry name" value="Isoprenoid_synthase_dom_sf"/>
</dbReference>
<evidence type="ECO:0000256" key="1">
    <source>
        <dbReference type="ARBA" id="ARBA00007946"/>
    </source>
</evidence>
<dbReference type="SFLD" id="SFLDS00005">
    <property type="entry name" value="Isoprenoid_Synthase_Type_I"/>
    <property type="match status" value="1"/>
</dbReference>
<dbReference type="AlphaFoldDB" id="A0A165TG65"/>
<name>A0A165TG65_9APHY</name>
<protein>
    <submittedName>
        <fullName evidence="3">Terpenoid synthase</fullName>
    </submittedName>
</protein>
<dbReference type="EMBL" id="KV429037">
    <property type="protein sequence ID" value="KZT73389.1"/>
    <property type="molecule type" value="Genomic_DNA"/>
</dbReference>
<evidence type="ECO:0000256" key="2">
    <source>
        <dbReference type="ARBA" id="ARBA00023239"/>
    </source>
</evidence>
<dbReference type="Gene3D" id="1.10.600.10">
    <property type="entry name" value="Farnesyl Diphosphate Synthase"/>
    <property type="match status" value="1"/>
</dbReference>
<keyword evidence="2" id="KW-0456">Lyase</keyword>
<dbReference type="GO" id="GO:0016838">
    <property type="term" value="F:carbon-oxygen lyase activity, acting on phosphates"/>
    <property type="evidence" value="ECO:0007669"/>
    <property type="project" value="InterPro"/>
</dbReference>
<dbReference type="STRING" id="1314783.A0A165TG65"/>
<dbReference type="Proteomes" id="UP000076727">
    <property type="component" value="Unassembled WGS sequence"/>
</dbReference>